<sequence length="406" mass="43670">MRLTRLVLGLILILVSIWVILGEQLGGTSANAMVNARLATLRSPIAGTVTMPDLALGATIRPGEELASVNDPHVDQIRLNDLVLEWQYAQAERDRLREVIDETAQAIETLSVRAARFGRGKTREVEIRLAHARARLALLERQANDGAARVAALEPELPQEPQGTGTGSEATTDAAPEILLPDLPTGLAIALEHAREEVGVLQSALSAARDGVFLVDGVNDSPFASQRLAELRARNDGFEAAYRAQVRQVRALASRITEERVSVNRLGEAPLAAGFEGRLWEVLAHDGENLQRGEPVLRLLNCESLIVTGSVSESVFNALRPGDGAQFRLSGSGEVFEGTVERLAGAGAASLYDTLAVAAGREHLERYDVAVSVPGLRDLDGGACPVGRTGRLFFENRPLDWLRGLL</sequence>
<dbReference type="RefSeq" id="WP_085897581.1">
    <property type="nucleotide sequence ID" value="NZ_FWFY01000012.1"/>
</dbReference>
<reference evidence="2 5" key="2">
    <citation type="submission" date="2018-03" db="EMBL/GenBank/DDBJ databases">
        <title>Genomic Encyclopedia of Archaeal and Bacterial Type Strains, Phase II (KMG-II): from individual species to whole genera.</title>
        <authorList>
            <person name="Goeker M."/>
        </authorList>
    </citation>
    <scope>NUCLEOTIDE SEQUENCE [LARGE SCALE GENOMIC DNA]</scope>
    <source>
        <strain evidence="2 5">DSM 29956</strain>
    </source>
</reference>
<reference evidence="3 4" key="1">
    <citation type="submission" date="2017-03" db="EMBL/GenBank/DDBJ databases">
        <authorList>
            <person name="Afonso C.L."/>
            <person name="Miller P.J."/>
            <person name="Scott M.A."/>
            <person name="Spackman E."/>
            <person name="Goraichik I."/>
            <person name="Dimitrov K.M."/>
            <person name="Suarez D.L."/>
            <person name="Swayne D.E."/>
        </authorList>
    </citation>
    <scope>NUCLEOTIDE SEQUENCE [LARGE SCALE GENOMIC DNA]</scope>
    <source>
        <strain evidence="3 4">CECT 8367</strain>
    </source>
</reference>
<proteinExistence type="predicted"/>
<dbReference type="Proteomes" id="UP000193495">
    <property type="component" value="Unassembled WGS sequence"/>
</dbReference>
<dbReference type="EMBL" id="PYGB01000012">
    <property type="protein sequence ID" value="PSK82561.1"/>
    <property type="molecule type" value="Genomic_DNA"/>
</dbReference>
<dbReference type="Proteomes" id="UP000240624">
    <property type="component" value="Unassembled WGS sequence"/>
</dbReference>
<dbReference type="GO" id="GO:0030313">
    <property type="term" value="C:cell envelope"/>
    <property type="evidence" value="ECO:0007669"/>
    <property type="project" value="UniProtKB-SubCell"/>
</dbReference>
<gene>
    <name evidence="2" type="ORF">CLV79_11278</name>
    <name evidence="3" type="ORF">LOS8367_03275</name>
</gene>
<dbReference type="OrthoDB" id="7477732at2"/>
<accession>A0A1X6ZZI9</accession>
<evidence type="ECO:0000313" key="4">
    <source>
        <dbReference type="Proteomes" id="UP000193495"/>
    </source>
</evidence>
<dbReference type="InterPro" id="IPR050739">
    <property type="entry name" value="MFP"/>
</dbReference>
<dbReference type="PANTHER" id="PTHR30386">
    <property type="entry name" value="MEMBRANE FUSION SUBUNIT OF EMRAB-TOLC MULTIDRUG EFFLUX PUMP"/>
    <property type="match status" value="1"/>
</dbReference>
<evidence type="ECO:0000313" key="3">
    <source>
        <dbReference type="EMBL" id="SLN66293.1"/>
    </source>
</evidence>
<dbReference type="EMBL" id="FWFY01000012">
    <property type="protein sequence ID" value="SLN66293.1"/>
    <property type="molecule type" value="Genomic_DNA"/>
</dbReference>
<protein>
    <submittedName>
        <fullName evidence="2">Multidrug resistance efflux pump</fullName>
    </submittedName>
</protein>
<dbReference type="PANTHER" id="PTHR30386:SF19">
    <property type="entry name" value="MULTIDRUG EXPORT PROTEIN EMRA-RELATED"/>
    <property type="match status" value="1"/>
</dbReference>
<dbReference type="AlphaFoldDB" id="A0A1X6ZZI9"/>
<comment type="subcellular location">
    <subcellularLocation>
        <location evidence="1">Cell envelope</location>
    </subcellularLocation>
</comment>
<evidence type="ECO:0000256" key="1">
    <source>
        <dbReference type="ARBA" id="ARBA00004196"/>
    </source>
</evidence>
<keyword evidence="5" id="KW-1185">Reference proteome</keyword>
<evidence type="ECO:0000313" key="5">
    <source>
        <dbReference type="Proteomes" id="UP000240624"/>
    </source>
</evidence>
<evidence type="ECO:0000313" key="2">
    <source>
        <dbReference type="EMBL" id="PSK82561.1"/>
    </source>
</evidence>
<organism evidence="3 4">
    <name type="scientific">Limimaricola soesokkakensis</name>
    <dbReference type="NCBI Taxonomy" id="1343159"/>
    <lineage>
        <taxon>Bacteria</taxon>
        <taxon>Pseudomonadati</taxon>
        <taxon>Pseudomonadota</taxon>
        <taxon>Alphaproteobacteria</taxon>
        <taxon>Rhodobacterales</taxon>
        <taxon>Paracoccaceae</taxon>
        <taxon>Limimaricola</taxon>
    </lineage>
</organism>
<name>A0A1X6ZZI9_9RHOB</name>